<proteinExistence type="predicted"/>
<evidence type="ECO:0000313" key="3">
    <source>
        <dbReference type="Proteomes" id="UP000196531"/>
    </source>
</evidence>
<dbReference type="Proteomes" id="UP000196531">
    <property type="component" value="Unassembled WGS sequence"/>
</dbReference>
<reference evidence="3" key="1">
    <citation type="journal article" date="2017" name="Proc. Natl. Acad. Sci. U.S.A.">
        <title>Simulation of Deepwater Horizon oil plume reveals substrate specialization within a complex community of hydrocarbon-degraders.</title>
        <authorList>
            <person name="Hu P."/>
            <person name="Dubinsky E.A."/>
            <person name="Probst A.J."/>
            <person name="Wang J."/>
            <person name="Sieber C.M.K."/>
            <person name="Tom L.M."/>
            <person name="Gardinali P."/>
            <person name="Banfield J.F."/>
            <person name="Atlas R.M."/>
            <person name="Andersen G.L."/>
        </authorList>
    </citation>
    <scope>NUCLEOTIDE SEQUENCE [LARGE SCALE GENOMIC DNA]</scope>
</reference>
<accession>A0A1Y5FEJ5</accession>
<sequence length="157" mass="17770">MCKLLIGLLLIASSSSYASDDFCQSQQQYVGQDLELRHICSTIEVRDEREDFCFFSNNEKTKYRIASGLRVKAARGYPTDHVYGSTSTGQMIFLDNQNYSISDNKYKLSIIKRNSPNANLRSVIFNVNKDSSIGHKIEKRKGGVTKITTLNCKNILE</sequence>
<name>A0A1Y5FEJ5_9BACT</name>
<dbReference type="EMBL" id="MAAO01000006">
    <property type="protein sequence ID" value="OUR97409.1"/>
    <property type="molecule type" value="Genomic_DNA"/>
</dbReference>
<comment type="caution">
    <text evidence="2">The sequence shown here is derived from an EMBL/GenBank/DDBJ whole genome shotgun (WGS) entry which is preliminary data.</text>
</comment>
<dbReference type="AlphaFoldDB" id="A0A1Y5FEJ5"/>
<keyword evidence="1" id="KW-0732">Signal</keyword>
<evidence type="ECO:0000313" key="2">
    <source>
        <dbReference type="EMBL" id="OUR97409.1"/>
    </source>
</evidence>
<evidence type="ECO:0000256" key="1">
    <source>
        <dbReference type="SAM" id="SignalP"/>
    </source>
</evidence>
<gene>
    <name evidence="2" type="ORF">A9Q84_13875</name>
</gene>
<evidence type="ECO:0008006" key="4">
    <source>
        <dbReference type="Google" id="ProtNLM"/>
    </source>
</evidence>
<organism evidence="2 3">
    <name type="scientific">Halobacteriovorax marinus</name>
    <dbReference type="NCBI Taxonomy" id="97084"/>
    <lineage>
        <taxon>Bacteria</taxon>
        <taxon>Pseudomonadati</taxon>
        <taxon>Bdellovibrionota</taxon>
        <taxon>Bacteriovoracia</taxon>
        <taxon>Bacteriovoracales</taxon>
        <taxon>Halobacteriovoraceae</taxon>
        <taxon>Halobacteriovorax</taxon>
    </lineage>
</organism>
<protein>
    <recommendedName>
        <fullName evidence="4">Secreted protein</fullName>
    </recommendedName>
</protein>
<feature type="signal peptide" evidence="1">
    <location>
        <begin position="1"/>
        <end position="18"/>
    </location>
</feature>
<feature type="chain" id="PRO_5013300280" description="Secreted protein" evidence="1">
    <location>
        <begin position="19"/>
        <end position="157"/>
    </location>
</feature>